<dbReference type="SMART" id="SM00448">
    <property type="entry name" value="REC"/>
    <property type="match status" value="1"/>
</dbReference>
<dbReference type="Gene3D" id="3.30.450.20">
    <property type="entry name" value="PAS domain"/>
    <property type="match status" value="1"/>
</dbReference>
<dbReference type="SMART" id="SM00388">
    <property type="entry name" value="HisKA"/>
    <property type="match status" value="1"/>
</dbReference>
<evidence type="ECO:0000256" key="9">
    <source>
        <dbReference type="ARBA" id="ARBA00022777"/>
    </source>
</evidence>
<keyword evidence="9" id="KW-0418">Kinase</keyword>
<dbReference type="EC" id="2.7.13.3" evidence="3"/>
<keyword evidence="5 14" id="KW-0597">Phosphoprotein</keyword>
<protein>
    <recommendedName>
        <fullName evidence="3">histidine kinase</fullName>
        <ecNumber evidence="3">2.7.13.3</ecNumber>
    </recommendedName>
</protein>
<dbReference type="SUPFAM" id="SSF47384">
    <property type="entry name" value="Homodimeric domain of signal transducing histidine kinase"/>
    <property type="match status" value="1"/>
</dbReference>
<dbReference type="Gene3D" id="1.10.287.130">
    <property type="match status" value="1"/>
</dbReference>
<feature type="domain" description="HAMP" evidence="19">
    <location>
        <begin position="347"/>
        <end position="399"/>
    </location>
</feature>
<keyword evidence="4" id="KW-1003">Cell membrane</keyword>
<dbReference type="AlphaFoldDB" id="A0AB37UJ53"/>
<evidence type="ECO:0000256" key="7">
    <source>
        <dbReference type="ARBA" id="ARBA00022692"/>
    </source>
</evidence>
<evidence type="ECO:0000259" key="18">
    <source>
        <dbReference type="PROSITE" id="PS50110"/>
    </source>
</evidence>
<feature type="coiled-coil region" evidence="15">
    <location>
        <begin position="391"/>
        <end position="432"/>
    </location>
</feature>
<dbReference type="Pfam" id="PF02518">
    <property type="entry name" value="HATPase_c"/>
    <property type="match status" value="1"/>
</dbReference>
<reference evidence="20 21" key="1">
    <citation type="journal article" date="2019" name="Genome Biol. Evol.">
        <title>Day and night: Metabolic profiles and evolutionary relationships of six axenic non-marine cyanobacteria.</title>
        <authorList>
            <person name="Will S.E."/>
            <person name="Henke P."/>
            <person name="Boedeker C."/>
            <person name="Huang S."/>
            <person name="Brinkmann H."/>
            <person name="Rohde M."/>
            <person name="Jarek M."/>
            <person name="Friedl T."/>
            <person name="Seufert S."/>
            <person name="Schumacher M."/>
            <person name="Overmann J."/>
            <person name="Neumann-Schaal M."/>
            <person name="Petersen J."/>
        </authorList>
    </citation>
    <scope>NUCLEOTIDE SEQUENCE [LARGE SCALE GENOMIC DNA]</scope>
    <source>
        <strain evidence="20 21">SAG 39.79</strain>
    </source>
</reference>
<dbReference type="PROSITE" id="PS50109">
    <property type="entry name" value="HIS_KIN"/>
    <property type="match status" value="1"/>
</dbReference>
<proteinExistence type="predicted"/>
<evidence type="ECO:0000256" key="15">
    <source>
        <dbReference type="SAM" id="Coils"/>
    </source>
</evidence>
<keyword evidence="7 16" id="KW-0812">Transmembrane</keyword>
<evidence type="ECO:0000256" key="12">
    <source>
        <dbReference type="ARBA" id="ARBA00023012"/>
    </source>
</evidence>
<dbReference type="CDD" id="cd06225">
    <property type="entry name" value="HAMP"/>
    <property type="match status" value="1"/>
</dbReference>
<dbReference type="SUPFAM" id="SSF52172">
    <property type="entry name" value="CheY-like"/>
    <property type="match status" value="1"/>
</dbReference>
<evidence type="ECO:0000256" key="8">
    <source>
        <dbReference type="ARBA" id="ARBA00022741"/>
    </source>
</evidence>
<feature type="transmembrane region" description="Helical" evidence="16">
    <location>
        <begin position="327"/>
        <end position="350"/>
    </location>
</feature>
<evidence type="ECO:0000256" key="5">
    <source>
        <dbReference type="ARBA" id="ARBA00022553"/>
    </source>
</evidence>
<feature type="domain" description="Histidine kinase" evidence="17">
    <location>
        <begin position="439"/>
        <end position="690"/>
    </location>
</feature>
<evidence type="ECO:0000313" key="20">
    <source>
        <dbReference type="EMBL" id="RUT11374.1"/>
    </source>
</evidence>
<keyword evidence="21" id="KW-1185">Reference proteome</keyword>
<keyword evidence="15" id="KW-0175">Coiled coil</keyword>
<dbReference type="Pfam" id="PF02743">
    <property type="entry name" value="dCache_1"/>
    <property type="match status" value="1"/>
</dbReference>
<dbReference type="CDD" id="cd12913">
    <property type="entry name" value="PDC1_MCP_like"/>
    <property type="match status" value="1"/>
</dbReference>
<dbReference type="Pfam" id="PF00512">
    <property type="entry name" value="HisKA"/>
    <property type="match status" value="1"/>
</dbReference>
<dbReference type="SMART" id="SM00304">
    <property type="entry name" value="HAMP"/>
    <property type="match status" value="1"/>
</dbReference>
<dbReference type="PROSITE" id="PS50110">
    <property type="entry name" value="RESPONSE_REGULATORY"/>
    <property type="match status" value="1"/>
</dbReference>
<dbReference type="SUPFAM" id="SSF158472">
    <property type="entry name" value="HAMP domain-like"/>
    <property type="match status" value="1"/>
</dbReference>
<evidence type="ECO:0000313" key="21">
    <source>
        <dbReference type="Proteomes" id="UP000282574"/>
    </source>
</evidence>
<comment type="catalytic activity">
    <reaction evidence="1">
        <text>ATP + protein L-histidine = ADP + protein N-phospho-L-histidine.</text>
        <dbReference type="EC" id="2.7.13.3"/>
    </reaction>
</comment>
<dbReference type="PANTHER" id="PTHR43047">
    <property type="entry name" value="TWO-COMPONENT HISTIDINE PROTEIN KINASE"/>
    <property type="match status" value="1"/>
</dbReference>
<dbReference type="InterPro" id="IPR004358">
    <property type="entry name" value="Sig_transdc_His_kin-like_C"/>
</dbReference>
<dbReference type="InterPro" id="IPR036097">
    <property type="entry name" value="HisK_dim/P_sf"/>
</dbReference>
<keyword evidence="13 16" id="KW-0472">Membrane</keyword>
<feature type="modified residue" description="4-aspartylphosphate" evidence="14">
    <location>
        <position position="765"/>
    </location>
</feature>
<evidence type="ECO:0000256" key="14">
    <source>
        <dbReference type="PROSITE-ProRule" id="PRU00169"/>
    </source>
</evidence>
<dbReference type="SUPFAM" id="SSF55874">
    <property type="entry name" value="ATPase domain of HSP90 chaperone/DNA topoisomerase II/histidine kinase"/>
    <property type="match status" value="1"/>
</dbReference>
<dbReference type="InterPro" id="IPR003594">
    <property type="entry name" value="HATPase_dom"/>
</dbReference>
<evidence type="ECO:0000256" key="4">
    <source>
        <dbReference type="ARBA" id="ARBA00022475"/>
    </source>
</evidence>
<sequence>MLQIFAAVGLTGYFSLRNGQQAVNDLANQSIEKTNQLVNEHLNAYLAMPHQINQLNANAIEMGKLNLKDFQDAGKYFWQQMQVYDKPSYIGYALANGESAGAGRWIKGQDVTIEEISARTQAKSYTYSTDKQGNRRKLEQVVEYEPLTDVWYTQTVKAGKPLWTRVYTTDSYEEYVAASANYPIYDKARKLVAVIGVDLLLSDISDFLRKIQISPSGQVFIIERDGLLIANSGAEKPYKVVNKSTHRISATDSQNPLIRATAKYLQQKFGSFKAIQNSQVLNFQLKGDRQFLHVQPWRDRYGLDWLVVVVVPESDFMAQINANTRMTILLCFLALLVATILGIVTSRWIAQPIGRLSQASEAIATGDLNQEVKVVAVKELKTLSHSFNRMAAQLKDSFEQLENRVQQRTRELNEAKIAAETAKETAEAANQAKSEFLANMSHELRTPLNAILGFAQLMQRSRTLTLEQQENVSIINRSGEHLLALINDVLDMSKIEAGRLTLHPQEFDLYLMLNAVEEMFQLKADSLGLQLICDRHPDVPRYIKSDEKKLRQILINLIGNALKFTSHGSVTVRVIAGSRDDEQGAGSRRESGRRGVITNYQLPITNYQLPITNYQLTFTVQDTGVGIAAEELGRLFQAFVQTETGRKSQQGTGLGLAISQKFVQLMGGEISVSSRIGVGTQFEFTIPVQLADPSSIPQERPQRQVIGLVPGQPQYRILVVDDRPENRQIVIKLLTPIGFEVREAENGKDAIAVWSSWEPHLIWMDMRMPVMNGYETTEYIKSHLKGQATIIIALTASTLEEEKAVVLSTGCDDFMRKPFRAEELFEKMAQHIGVRYTYKEEGEKQDVAIEASSCVLNPSSLQIMPHHWLEHLQQAAAQLDGETIAQLVAQIPETHAPLATALLEQANNFDFDDILNLAQAAIGL</sequence>
<dbReference type="Pfam" id="PF00672">
    <property type="entry name" value="HAMP"/>
    <property type="match status" value="1"/>
</dbReference>
<dbReference type="Gene3D" id="6.10.340.10">
    <property type="match status" value="1"/>
</dbReference>
<dbReference type="PROSITE" id="PS50885">
    <property type="entry name" value="HAMP"/>
    <property type="match status" value="1"/>
</dbReference>
<dbReference type="Gene3D" id="3.30.565.10">
    <property type="entry name" value="Histidine kinase-like ATPase, C-terminal domain"/>
    <property type="match status" value="1"/>
</dbReference>
<dbReference type="CDD" id="cd00082">
    <property type="entry name" value="HisKA"/>
    <property type="match status" value="1"/>
</dbReference>
<evidence type="ECO:0000256" key="16">
    <source>
        <dbReference type="SAM" id="Phobius"/>
    </source>
</evidence>
<evidence type="ECO:0000256" key="2">
    <source>
        <dbReference type="ARBA" id="ARBA00004651"/>
    </source>
</evidence>
<evidence type="ECO:0000256" key="1">
    <source>
        <dbReference type="ARBA" id="ARBA00000085"/>
    </source>
</evidence>
<dbReference type="InterPro" id="IPR005467">
    <property type="entry name" value="His_kinase_dom"/>
</dbReference>
<gene>
    <name evidence="20" type="ORF">DSM107010_33120</name>
</gene>
<dbReference type="Proteomes" id="UP000282574">
    <property type="component" value="Unassembled WGS sequence"/>
</dbReference>
<evidence type="ECO:0000256" key="13">
    <source>
        <dbReference type="ARBA" id="ARBA00023136"/>
    </source>
</evidence>
<evidence type="ECO:0000259" key="19">
    <source>
        <dbReference type="PROSITE" id="PS50885"/>
    </source>
</evidence>
<feature type="domain" description="Response regulatory" evidence="18">
    <location>
        <begin position="716"/>
        <end position="832"/>
    </location>
</feature>
<dbReference type="GO" id="GO:0005524">
    <property type="term" value="F:ATP binding"/>
    <property type="evidence" value="ECO:0007669"/>
    <property type="project" value="UniProtKB-KW"/>
</dbReference>
<dbReference type="GO" id="GO:0005886">
    <property type="term" value="C:plasma membrane"/>
    <property type="evidence" value="ECO:0007669"/>
    <property type="project" value="UniProtKB-SubCell"/>
</dbReference>
<dbReference type="PRINTS" id="PR00344">
    <property type="entry name" value="BCTRLSENSOR"/>
</dbReference>
<comment type="caution">
    <text evidence="20">The sequence shown here is derived from an EMBL/GenBank/DDBJ whole genome shotgun (WGS) entry which is preliminary data.</text>
</comment>
<keyword evidence="6" id="KW-0808">Transferase</keyword>
<dbReference type="InterPro" id="IPR036890">
    <property type="entry name" value="HATPase_C_sf"/>
</dbReference>
<organism evidence="20 21">
    <name type="scientific">Chroococcidiopsis cubana SAG 39.79</name>
    <dbReference type="NCBI Taxonomy" id="388085"/>
    <lineage>
        <taxon>Bacteria</taxon>
        <taxon>Bacillati</taxon>
        <taxon>Cyanobacteriota</taxon>
        <taxon>Cyanophyceae</taxon>
        <taxon>Chroococcidiopsidales</taxon>
        <taxon>Chroococcidiopsidaceae</taxon>
        <taxon>Chroococcidiopsis</taxon>
    </lineage>
</organism>
<comment type="subcellular location">
    <subcellularLocation>
        <location evidence="2">Cell membrane</location>
        <topology evidence="2">Multi-pass membrane protein</topology>
    </subcellularLocation>
</comment>
<dbReference type="InterPro" id="IPR003661">
    <property type="entry name" value="HisK_dim/P_dom"/>
</dbReference>
<dbReference type="InterPro" id="IPR003660">
    <property type="entry name" value="HAMP_dom"/>
</dbReference>
<dbReference type="Pfam" id="PF00072">
    <property type="entry name" value="Response_reg"/>
    <property type="match status" value="1"/>
</dbReference>
<dbReference type="SMART" id="SM00387">
    <property type="entry name" value="HATPase_c"/>
    <property type="match status" value="1"/>
</dbReference>
<keyword evidence="8" id="KW-0547">Nucleotide-binding</keyword>
<evidence type="ECO:0000256" key="3">
    <source>
        <dbReference type="ARBA" id="ARBA00012438"/>
    </source>
</evidence>
<keyword evidence="10" id="KW-0067">ATP-binding</keyword>
<dbReference type="Gene3D" id="3.40.50.2300">
    <property type="match status" value="1"/>
</dbReference>
<dbReference type="InterPro" id="IPR033479">
    <property type="entry name" value="dCache_1"/>
</dbReference>
<dbReference type="InterPro" id="IPR001789">
    <property type="entry name" value="Sig_transdc_resp-reg_receiver"/>
</dbReference>
<dbReference type="InterPro" id="IPR011006">
    <property type="entry name" value="CheY-like_superfamily"/>
</dbReference>
<evidence type="ECO:0000256" key="11">
    <source>
        <dbReference type="ARBA" id="ARBA00022989"/>
    </source>
</evidence>
<dbReference type="CDD" id="cd16922">
    <property type="entry name" value="HATPase_EvgS-ArcB-TorS-like"/>
    <property type="match status" value="1"/>
</dbReference>
<keyword evidence="11 16" id="KW-1133">Transmembrane helix</keyword>
<evidence type="ECO:0000256" key="6">
    <source>
        <dbReference type="ARBA" id="ARBA00022679"/>
    </source>
</evidence>
<accession>A0AB37UJ53</accession>
<dbReference type="EMBL" id="RSCK01000026">
    <property type="protein sequence ID" value="RUT11374.1"/>
    <property type="molecule type" value="Genomic_DNA"/>
</dbReference>
<evidence type="ECO:0000259" key="17">
    <source>
        <dbReference type="PROSITE" id="PS50109"/>
    </source>
</evidence>
<dbReference type="GO" id="GO:0000155">
    <property type="term" value="F:phosphorelay sensor kinase activity"/>
    <property type="evidence" value="ECO:0007669"/>
    <property type="project" value="InterPro"/>
</dbReference>
<dbReference type="CDD" id="cd17546">
    <property type="entry name" value="REC_hyHK_CKI1_RcsC-like"/>
    <property type="match status" value="1"/>
</dbReference>
<dbReference type="FunFam" id="1.10.287.130:FF:000038">
    <property type="entry name" value="Sensory transduction histidine kinase"/>
    <property type="match status" value="1"/>
</dbReference>
<evidence type="ECO:0000256" key="10">
    <source>
        <dbReference type="ARBA" id="ARBA00022840"/>
    </source>
</evidence>
<name>A0AB37UJ53_9CYAN</name>
<keyword evidence="12" id="KW-0902">Two-component regulatory system</keyword>